<dbReference type="Pfam" id="PF05721">
    <property type="entry name" value="PhyH"/>
    <property type="match status" value="1"/>
</dbReference>
<dbReference type="InterPro" id="IPR008775">
    <property type="entry name" value="Phytyl_CoA_dOase-like"/>
</dbReference>
<name>A0A2Z4AEU3_9BACT</name>
<evidence type="ECO:0000313" key="3">
    <source>
        <dbReference type="Proteomes" id="UP000247465"/>
    </source>
</evidence>
<protein>
    <recommendedName>
        <fullName evidence="4">Phytanoyl-CoA dioxygenase</fullName>
    </recommendedName>
</protein>
<dbReference type="Gene3D" id="2.60.120.620">
    <property type="entry name" value="q2cbj1_9rhob like domain"/>
    <property type="match status" value="1"/>
</dbReference>
<dbReference type="AlphaFoldDB" id="A0A2Z4AEU3"/>
<accession>A0A2Z4AEU3</accession>
<sequence>MEQTARPISIEDESFFHREGYLVIPSFLNTEFNSCLRADVDQLMIDRADGSERLLVAYPDLGLLTSHPALTDILQILMGPRFAMHHIHAVRQDAGAQGVYWHQDYEQLPQTNRSHLMVHVFYYLNGLNGEVGDLLVLPRSQDRIVARDAMMSFGTEDLPGSLCFDDLSPGSAVIVHSALWHARRPKPGGENESRYFIDVSYCQNGVLWPSYGKRQAEINRTALAQGLGRNGRYDFLYDSSQFFDQDALTEDFDQTNKGSIVLQMKGISMGDQG</sequence>
<proteinExistence type="predicted"/>
<dbReference type="Proteomes" id="UP000247465">
    <property type="component" value="Chromosome"/>
</dbReference>
<organism evidence="2 3">
    <name type="scientific">Candidatus Moanibacter tarae</name>
    <dbReference type="NCBI Taxonomy" id="2200854"/>
    <lineage>
        <taxon>Bacteria</taxon>
        <taxon>Pseudomonadati</taxon>
        <taxon>Verrucomicrobiota</taxon>
        <taxon>Opitutia</taxon>
        <taxon>Puniceicoccales</taxon>
        <taxon>Puniceicoccales incertae sedis</taxon>
        <taxon>Candidatus Moanibacter</taxon>
    </lineage>
</organism>
<reference evidence="2 3" key="1">
    <citation type="submission" date="2018-06" db="EMBL/GenBank/DDBJ databases">
        <title>Draft Genome Sequence of a Novel Marine Bacterium Related to the Verrucomicrobia.</title>
        <authorList>
            <person name="Vosseberg J."/>
            <person name="Martijn J."/>
            <person name="Ettema T.J.G."/>
        </authorList>
    </citation>
    <scope>NUCLEOTIDE SEQUENCE [LARGE SCALE GENOMIC DNA]</scope>
    <source>
        <strain evidence="2">TARA_B100001123</strain>
    </source>
</reference>
<dbReference type="GO" id="GO:0005506">
    <property type="term" value="F:iron ion binding"/>
    <property type="evidence" value="ECO:0007669"/>
    <property type="project" value="UniProtKB-ARBA"/>
</dbReference>
<dbReference type="EMBL" id="CP029803">
    <property type="protein sequence ID" value="AWT59488.1"/>
    <property type="molecule type" value="Genomic_DNA"/>
</dbReference>
<dbReference type="PANTHER" id="PTHR20883">
    <property type="entry name" value="PHYTANOYL-COA DIOXYGENASE DOMAIN CONTAINING 1"/>
    <property type="match status" value="1"/>
</dbReference>
<comment type="cofactor">
    <cofactor evidence="1">
        <name>Fe(2+)</name>
        <dbReference type="ChEBI" id="CHEBI:29033"/>
    </cofactor>
</comment>
<evidence type="ECO:0000256" key="1">
    <source>
        <dbReference type="ARBA" id="ARBA00001954"/>
    </source>
</evidence>
<dbReference type="SUPFAM" id="SSF51197">
    <property type="entry name" value="Clavaminate synthase-like"/>
    <property type="match status" value="1"/>
</dbReference>
<evidence type="ECO:0000313" key="2">
    <source>
        <dbReference type="EMBL" id="AWT59488.1"/>
    </source>
</evidence>
<gene>
    <name evidence="2" type="ORF">DF168_00678</name>
</gene>
<evidence type="ECO:0008006" key="4">
    <source>
        <dbReference type="Google" id="ProtNLM"/>
    </source>
</evidence>
<dbReference type="PANTHER" id="PTHR20883:SF48">
    <property type="entry name" value="ECTOINE DIOXYGENASE"/>
    <property type="match status" value="1"/>
</dbReference>
<dbReference type="GO" id="GO:0016706">
    <property type="term" value="F:2-oxoglutarate-dependent dioxygenase activity"/>
    <property type="evidence" value="ECO:0007669"/>
    <property type="project" value="UniProtKB-ARBA"/>
</dbReference>
<dbReference type="KEGG" id="mtar:DF168_00678"/>